<feature type="transmembrane region" description="Helical" evidence="4">
    <location>
        <begin position="260"/>
        <end position="279"/>
    </location>
</feature>
<evidence type="ECO:0000313" key="6">
    <source>
        <dbReference type="EMBL" id="AVY95037.1"/>
    </source>
</evidence>
<dbReference type="InterPro" id="IPR011701">
    <property type="entry name" value="MFS"/>
</dbReference>
<dbReference type="GO" id="GO:0022857">
    <property type="term" value="F:transmembrane transporter activity"/>
    <property type="evidence" value="ECO:0007669"/>
    <property type="project" value="InterPro"/>
</dbReference>
<sequence length="403" mass="42955">MFAALRALPRTVWLIGLISLVNDSASEMLYPLLPLYLSSVLMAGPRVLGLIEGIAEATASLLKLLSGIVMDSTRRARPWILVGYGMAGVGRPLIAFVSSWPWLLLIRFGDRVGKGLRSSPRDALLASSVPDDRRGLVFGLHRALDNAGAVIGPLLAAMLLARGVPLRDLFLWSALPAALCILLACAIREPAVVTAERIGARHAASALKTAFARRQRLRDMPPAFRRYLLVVALFTLGNASNLFLLLRARELGVPEAQVPLLWAAVSLVATLFSTPLSALSDRVGRIRMLVCGYAAYGMCYTGLGLATHSGAWLFGLFAGYGLFIAATEGVEKALVADMAPVSGRGAAFGWFNLVTGIMLLPASLLFGWLYTLGSPLLAFAFSGSCALLAALLLVTWVAPAGER</sequence>
<feature type="transmembrane region" description="Helical" evidence="4">
    <location>
        <begin position="376"/>
        <end position="398"/>
    </location>
</feature>
<gene>
    <name evidence="6" type="ORF">DAI18_14035</name>
</gene>
<evidence type="ECO:0000256" key="4">
    <source>
        <dbReference type="SAM" id="Phobius"/>
    </source>
</evidence>
<dbReference type="KEGG" id="maer:DAI18_14035"/>
<feature type="transmembrane region" description="Helical" evidence="4">
    <location>
        <begin position="169"/>
        <end position="187"/>
    </location>
</feature>
<dbReference type="PANTHER" id="PTHR23518:SF2">
    <property type="entry name" value="MAJOR FACILITATOR SUPERFAMILY TRANSPORTER"/>
    <property type="match status" value="1"/>
</dbReference>
<dbReference type="AlphaFoldDB" id="A0A2S0PCP6"/>
<feature type="transmembrane region" description="Helical" evidence="4">
    <location>
        <begin position="79"/>
        <end position="105"/>
    </location>
</feature>
<proteinExistence type="predicted"/>
<dbReference type="STRING" id="1122240.GCA_000620105_01481"/>
<feature type="transmembrane region" description="Helical" evidence="4">
    <location>
        <begin position="227"/>
        <end position="248"/>
    </location>
</feature>
<feature type="domain" description="Major facilitator superfamily (MFS) profile" evidence="5">
    <location>
        <begin position="11"/>
        <end position="401"/>
    </location>
</feature>
<reference evidence="6 7" key="1">
    <citation type="submission" date="2018-04" db="EMBL/GenBank/DDBJ databases">
        <title>Denitrifier Microvirgula.</title>
        <authorList>
            <person name="Anderson E."/>
            <person name="Jang J."/>
            <person name="Ishii S."/>
        </authorList>
    </citation>
    <scope>NUCLEOTIDE SEQUENCE [LARGE SCALE GENOMIC DNA]</scope>
    <source>
        <strain evidence="6 7">BE2.4</strain>
    </source>
</reference>
<dbReference type="Pfam" id="PF07690">
    <property type="entry name" value="MFS_1"/>
    <property type="match status" value="1"/>
</dbReference>
<dbReference type="Gene3D" id="1.20.1250.20">
    <property type="entry name" value="MFS general substrate transporter like domains"/>
    <property type="match status" value="2"/>
</dbReference>
<organism evidence="6 7">
    <name type="scientific">Microvirgula aerodenitrificans</name>
    <dbReference type="NCBI Taxonomy" id="57480"/>
    <lineage>
        <taxon>Bacteria</taxon>
        <taxon>Pseudomonadati</taxon>
        <taxon>Pseudomonadota</taxon>
        <taxon>Betaproteobacteria</taxon>
        <taxon>Neisseriales</taxon>
        <taxon>Aquaspirillaceae</taxon>
        <taxon>Microvirgula</taxon>
    </lineage>
</organism>
<keyword evidence="3 4" id="KW-0472">Membrane</keyword>
<dbReference type="SUPFAM" id="SSF103473">
    <property type="entry name" value="MFS general substrate transporter"/>
    <property type="match status" value="1"/>
</dbReference>
<evidence type="ECO:0000256" key="3">
    <source>
        <dbReference type="ARBA" id="ARBA00023136"/>
    </source>
</evidence>
<dbReference type="RefSeq" id="WP_107889718.1">
    <property type="nucleotide sequence ID" value="NZ_CP028519.1"/>
</dbReference>
<dbReference type="EMBL" id="CP028519">
    <property type="protein sequence ID" value="AVY95037.1"/>
    <property type="molecule type" value="Genomic_DNA"/>
</dbReference>
<feature type="transmembrane region" description="Helical" evidence="4">
    <location>
        <begin position="350"/>
        <end position="370"/>
    </location>
</feature>
<keyword evidence="7" id="KW-1185">Reference proteome</keyword>
<evidence type="ECO:0000313" key="7">
    <source>
        <dbReference type="Proteomes" id="UP000244173"/>
    </source>
</evidence>
<keyword evidence="1 4" id="KW-0812">Transmembrane</keyword>
<evidence type="ECO:0000256" key="1">
    <source>
        <dbReference type="ARBA" id="ARBA00022692"/>
    </source>
</evidence>
<keyword evidence="2 4" id="KW-1133">Transmembrane helix</keyword>
<feature type="transmembrane region" description="Helical" evidence="4">
    <location>
        <begin position="286"/>
        <end position="305"/>
    </location>
</feature>
<dbReference type="CDD" id="cd17370">
    <property type="entry name" value="MFS_MJ1317_like"/>
    <property type="match status" value="1"/>
</dbReference>
<protein>
    <submittedName>
        <fullName evidence="6">MFS transporter</fullName>
    </submittedName>
</protein>
<dbReference type="PROSITE" id="PS50850">
    <property type="entry name" value="MFS"/>
    <property type="match status" value="1"/>
</dbReference>
<name>A0A2S0PCP6_9NEIS</name>
<accession>A0A2S0PCP6</accession>
<dbReference type="InterPro" id="IPR020846">
    <property type="entry name" value="MFS_dom"/>
</dbReference>
<dbReference type="InterPro" id="IPR036259">
    <property type="entry name" value="MFS_trans_sf"/>
</dbReference>
<dbReference type="Proteomes" id="UP000244173">
    <property type="component" value="Chromosome"/>
</dbReference>
<dbReference type="PANTHER" id="PTHR23518">
    <property type="entry name" value="C-METHYLTRANSFERASE"/>
    <property type="match status" value="1"/>
</dbReference>
<dbReference type="OrthoDB" id="9803985at2"/>
<evidence type="ECO:0000256" key="2">
    <source>
        <dbReference type="ARBA" id="ARBA00022989"/>
    </source>
</evidence>
<evidence type="ECO:0000259" key="5">
    <source>
        <dbReference type="PROSITE" id="PS50850"/>
    </source>
</evidence>